<evidence type="ECO:0000313" key="3">
    <source>
        <dbReference type="EMBL" id="GGA01903.1"/>
    </source>
</evidence>
<dbReference type="Pfam" id="PF13290">
    <property type="entry name" value="CHB_HEX_C_1"/>
    <property type="match status" value="1"/>
</dbReference>
<dbReference type="PROSITE" id="PS51272">
    <property type="entry name" value="SLH"/>
    <property type="match status" value="3"/>
</dbReference>
<dbReference type="Proteomes" id="UP000615455">
    <property type="component" value="Unassembled WGS sequence"/>
</dbReference>
<protein>
    <recommendedName>
        <fullName evidence="2">SLH domain-containing protein</fullName>
    </recommendedName>
</protein>
<dbReference type="Pfam" id="PF00395">
    <property type="entry name" value="SLH"/>
    <property type="match status" value="3"/>
</dbReference>
<dbReference type="InterPro" id="IPR001119">
    <property type="entry name" value="SLH_dom"/>
</dbReference>
<evidence type="ECO:0000256" key="1">
    <source>
        <dbReference type="SAM" id="SignalP"/>
    </source>
</evidence>
<feature type="chain" id="PRO_5047123722" description="SLH domain-containing protein" evidence="1">
    <location>
        <begin position="20"/>
        <end position="2271"/>
    </location>
</feature>
<dbReference type="PANTHER" id="PTHR43308">
    <property type="entry name" value="OUTER MEMBRANE PROTEIN ALPHA-RELATED"/>
    <property type="match status" value="1"/>
</dbReference>
<proteinExistence type="predicted"/>
<feature type="domain" description="SLH" evidence="2">
    <location>
        <begin position="2141"/>
        <end position="2204"/>
    </location>
</feature>
<feature type="domain" description="SLH" evidence="2">
    <location>
        <begin position="2081"/>
        <end position="2140"/>
    </location>
</feature>
<evidence type="ECO:0000259" key="2">
    <source>
        <dbReference type="PROSITE" id="PS51272"/>
    </source>
</evidence>
<feature type="domain" description="SLH" evidence="2">
    <location>
        <begin position="2212"/>
        <end position="2271"/>
    </location>
</feature>
<evidence type="ECO:0000313" key="4">
    <source>
        <dbReference type="Proteomes" id="UP000615455"/>
    </source>
</evidence>
<gene>
    <name evidence="3" type="ORF">GCM10008018_55150</name>
</gene>
<keyword evidence="1" id="KW-0732">Signal</keyword>
<dbReference type="InterPro" id="IPR051465">
    <property type="entry name" value="Cell_Envelope_Struct_Comp"/>
</dbReference>
<keyword evidence="4" id="KW-1185">Reference proteome</keyword>
<dbReference type="Gene3D" id="2.160.20.110">
    <property type="match status" value="5"/>
</dbReference>
<organism evidence="3 4">
    <name type="scientific">Paenibacillus marchantiophytorum</name>
    <dbReference type="NCBI Taxonomy" id="1619310"/>
    <lineage>
        <taxon>Bacteria</taxon>
        <taxon>Bacillati</taxon>
        <taxon>Bacillota</taxon>
        <taxon>Bacilli</taxon>
        <taxon>Bacillales</taxon>
        <taxon>Paenibacillaceae</taxon>
        <taxon>Paenibacillus</taxon>
    </lineage>
</organism>
<dbReference type="EMBL" id="BMHE01000041">
    <property type="protein sequence ID" value="GGA01903.1"/>
    <property type="molecule type" value="Genomic_DNA"/>
</dbReference>
<reference evidence="4" key="1">
    <citation type="journal article" date="2019" name="Int. J. Syst. Evol. Microbiol.">
        <title>The Global Catalogue of Microorganisms (GCM) 10K type strain sequencing project: providing services to taxonomists for standard genome sequencing and annotation.</title>
        <authorList>
            <consortium name="The Broad Institute Genomics Platform"/>
            <consortium name="The Broad Institute Genome Sequencing Center for Infectious Disease"/>
            <person name="Wu L."/>
            <person name="Ma J."/>
        </authorList>
    </citation>
    <scope>NUCLEOTIDE SEQUENCE [LARGE SCALE GENOMIC DNA]</scope>
    <source>
        <strain evidence="4">CGMCC 1.15043</strain>
    </source>
</reference>
<accession>A0ABQ1F8D8</accession>
<dbReference type="InterPro" id="IPR059177">
    <property type="entry name" value="GH29D-like_dom"/>
</dbReference>
<sequence>MMLSAVILSLSAAAFMVYAANDSWEDHASTSWYNEDYKTFTIDTEEKLAGVAKLVNNGVTDFDKKVLEVSAHLDLSAHKWEPVGSASHPFRGTLVGKAGQMMNLSGLTIASSSKQAGLFGYLSGATVGGFHVLGNIQINSTEGVQVGAIAGFMDQNSIVYNIRNEASIRVASTKEAYVGGVVGAGSGELSDIVNQAGVTLTGSTTGVVGGIAAASTGGSGLSLKKVENTGAVTVTGSVYQANVGGIIGLANASLSMKDQNTLITNSALITATNNTSSVIGGIVGRVESGAVVTFSNLTSNKGNITVLAPGSKGSFVGGLVGSFEHDMLLDVPFTQTGTITNQAGSSIFTGGVSGIVYGDFTLGQNFANAVPIIVNGDSELYTGGIVGKAGGTVTFTNAVQNKASLQVSGTRDQVFTGGLVGFAGNRFFLNSTVKDAYINSGQITVSGASEIYTGGIVANKAYVKAANNVLSKGDIAVTGAQKLYTGGFVGIVSGSDTSMSSESFSNKITVTASSLGEDSAVYTGGIIGYYGVNGTITSPAFAGQLTVTGGKGANTGGAVGYVSGGTITGATIGGTSASFAKLVSDGRIGGIAGYLDGTAAASSVRFTAIQSNGASGFAGGAAGQAKGTMTGVTVGLAEAENSDSAAIRVTAGNTAAGGIVGADDGALLIANSTVNKMTITAESGADHVRIGGVAGVASASVTSGQAIVVHNVALATQGAESLVGGAVGDNSALLTGLVVNNGTIETRGAASAIGGIAGFTRGDILNPRVYAEEGGILKFTANGKDSTVGGIVGIAEDSVIRGNGQDGNVTGVAITTSSTASGAQVGGIVGRSNKTSLQNIVAESPVLTVYGVGTQAGGLAGQMKDASITQSYALGVLPDYMLLSVYGSDSHAGGLVGQAERISVTGNAAKNNVENLSLVVDSLASGVHAGGFVGTNIESKIEKVFGAFISLTPKGQRSVVGGMTGYNKGAETAVLNLNFIESLAINAAGTAVSSTIGGMIGLNDARSGQADAAAIEKAVSTVQNSRVLGKIIVHAQSAITGGMIGENRSILANNSIAEKLPVTSDGNNGVVGGLVGRNTGTIYYTYSNALLSVSGASTVAGGLAGENNGNVIASYIETDLTGNAVGTSGNYALLGGLVGKNSGTVDKSFTAAKVTANGAYTYVGGLIGGNTGTMINTYSAKEITANAKDAYAGGLIGLMKAGSVKGSYSAGQVNGRNGALAGGFAGYYDNVSRDLIDNSYYVKDAKLAINSDHLDFGGGTYDELKASSRLSPILAASLANRETFPVESKWTFSDTAWRFGSLNAVYQYPELNLSANTGGTPGGSNGGSGNEVNMNINWYTKKPSALRFVIQTEADLAGLAGIVNGTITGMEPFDFKGREIDLTAPIRLQSNQWVPIGNKEQTAFEGLFRGNHLLISGLQVTANSYAGLFGVIGQYATVQDMRIEPISVEGNQYVGALAGYNKGIVSQIQVTLPKQAKLANGTFVGGLAGVNAGSIAQASVQGSMIGNGTALGGIAGNNLSAASITQSFSYSDLLVSSGAPHAGGIAGENHGMIADSYNSGTVTASGMTIARAGGIVGYGPEGSIEDSMNSGQISANINGALAKGKTFFGGIAGQLGQRATLRNNIFDEQMLQLKTAYYSEAGNRIPTEVNKATAMKTANLVQTDLPAGLDRSVWKAKAGYYPQLAVFNGTTESDLSTAAVILNADDTAYRAVRYYYTQTWDPTLNWATQTSSEQTLLTVSKNGKNRTIAINKKPVLYAETAAKPTGTDTADFKDKFDVTLATTEPDGIIYYTVDGWDPTVNSLVYGQSITLDRTTTIKAITFVEGKNNSEIFAATYKKMITGGGGGGGFFPPAGTTVEVLVNGKAESAGSETTSVNGSVITSTIVLNEQVLAKLLEQQGEKSEIKVQFANRADITIGELSADFIKKMESKKATLIVDTGKASYSIPAQQFNVKAIAEKLGPSAALKDIKVRIEMRAAAPELAKRLQSSAAAGGYTLLTSPVSFKATYTYGENTYEVGSFDTYVERAIILPDEAAASKLSTVIVVDQDGTVRHVPTQIRQVGGKSYAIIRTLASSGMYALIANPTSFADVAAHWAKDTINDMGARLILGGVSAELFEPDRDITRAEFATIMVKALGLKANAGNMPFGDVHDSDWYAPYIQAAQQHGLISGYEDGTFGSMDVISREQAMTIMARAMQLTGLGATLATSETDQLLAGFADASGAAEYARSGIAASLKMGLVSGRAEAELAPSANMTRAEVAAIIQRLLQKSGLI</sequence>
<dbReference type="PANTHER" id="PTHR43308:SF5">
    <property type="entry name" value="S-LAYER PROTEIN _ PEPTIDOGLYCAN ENDO-BETA-N-ACETYLGLUCOSAMINIDASE"/>
    <property type="match status" value="1"/>
</dbReference>
<comment type="caution">
    <text evidence="3">The sequence shown here is derived from an EMBL/GenBank/DDBJ whole genome shotgun (WGS) entry which is preliminary data.</text>
</comment>
<name>A0ABQ1F8D8_9BACL</name>
<feature type="signal peptide" evidence="1">
    <location>
        <begin position="1"/>
        <end position="19"/>
    </location>
</feature>